<reference evidence="2" key="1">
    <citation type="submission" date="2023-04" db="EMBL/GenBank/DDBJ databases">
        <authorList>
            <consortium name="ELIXIR-Norway"/>
        </authorList>
    </citation>
    <scope>NUCLEOTIDE SEQUENCE [LARGE SCALE GENOMIC DNA]</scope>
</reference>
<evidence type="ECO:0000313" key="3">
    <source>
        <dbReference type="Proteomes" id="UP001176941"/>
    </source>
</evidence>
<sequence>MTSRERVSTAKTGASVAGVSERLGSGTEDSSGSTRGESTVEGSAPSPSGVIAGTPSPGLKCSETCRAWSSRPVPGGLTVPGQVEPGEAPGAAGSEL</sequence>
<accession>A0ABN8ZNV0</accession>
<dbReference type="Proteomes" id="UP001176941">
    <property type="component" value="Chromosome 4"/>
</dbReference>
<organism evidence="2 3">
    <name type="scientific">Rangifer tarandus platyrhynchus</name>
    <name type="common">Svalbard reindeer</name>
    <dbReference type="NCBI Taxonomy" id="3082113"/>
    <lineage>
        <taxon>Eukaryota</taxon>
        <taxon>Metazoa</taxon>
        <taxon>Chordata</taxon>
        <taxon>Craniata</taxon>
        <taxon>Vertebrata</taxon>
        <taxon>Euteleostomi</taxon>
        <taxon>Mammalia</taxon>
        <taxon>Eutheria</taxon>
        <taxon>Laurasiatheria</taxon>
        <taxon>Artiodactyla</taxon>
        <taxon>Ruminantia</taxon>
        <taxon>Pecora</taxon>
        <taxon>Cervidae</taxon>
        <taxon>Odocoileinae</taxon>
        <taxon>Rangifer</taxon>
    </lineage>
</organism>
<gene>
    <name evidence="2" type="ORF">MRATA1EN1_LOCUS23220</name>
</gene>
<feature type="compositionally biased region" description="Polar residues" evidence="1">
    <location>
        <begin position="27"/>
        <end position="41"/>
    </location>
</feature>
<protein>
    <submittedName>
        <fullName evidence="2">Uncharacterized protein</fullName>
    </submittedName>
</protein>
<dbReference type="EMBL" id="OX459940">
    <property type="protein sequence ID" value="CAI9174258.1"/>
    <property type="molecule type" value="Genomic_DNA"/>
</dbReference>
<proteinExistence type="predicted"/>
<keyword evidence="3" id="KW-1185">Reference proteome</keyword>
<name>A0ABN8ZNV0_RANTA</name>
<evidence type="ECO:0000256" key="1">
    <source>
        <dbReference type="SAM" id="MobiDB-lite"/>
    </source>
</evidence>
<evidence type="ECO:0000313" key="2">
    <source>
        <dbReference type="EMBL" id="CAI9174258.1"/>
    </source>
</evidence>
<feature type="region of interest" description="Disordered" evidence="1">
    <location>
        <begin position="1"/>
        <end position="96"/>
    </location>
</feature>